<accession>A0ABC8TVW1</accession>
<dbReference type="Proteomes" id="UP001642360">
    <property type="component" value="Unassembled WGS sequence"/>
</dbReference>
<feature type="non-terminal residue" evidence="3">
    <location>
        <position position="136"/>
    </location>
</feature>
<reference evidence="3 4" key="1">
    <citation type="submission" date="2024-02" db="EMBL/GenBank/DDBJ databases">
        <authorList>
            <person name="Vignale AGUSTIN F."/>
            <person name="Sosa J E."/>
            <person name="Modenutti C."/>
        </authorList>
    </citation>
    <scope>NUCLEOTIDE SEQUENCE [LARGE SCALE GENOMIC DNA]</scope>
</reference>
<dbReference type="EMBL" id="CAUOFW020006173">
    <property type="protein sequence ID" value="CAK9173630.1"/>
    <property type="molecule type" value="Genomic_DNA"/>
</dbReference>
<evidence type="ECO:0000313" key="3">
    <source>
        <dbReference type="EMBL" id="CAK9173630.1"/>
    </source>
</evidence>
<evidence type="ECO:0008006" key="5">
    <source>
        <dbReference type="Google" id="ProtNLM"/>
    </source>
</evidence>
<sequence>MAVNYLASPRRKQSGLKAVLTSLELIIIQQYMSKTAYILAATRLGIVRSRLVETTGERDGVPTGEPTGMPAFFVVPRGMEEIVNYLKNRYRNKPMFVTENGYSPPEKEEAQVQDVLHDVKRIEFHKGYFASLAQAI</sequence>
<dbReference type="AlphaFoldDB" id="A0ABC8TVW1"/>
<dbReference type="InterPro" id="IPR017853">
    <property type="entry name" value="GH"/>
</dbReference>
<dbReference type="Pfam" id="PF00232">
    <property type="entry name" value="Glyco_hydro_1"/>
    <property type="match status" value="1"/>
</dbReference>
<organism evidence="3 4">
    <name type="scientific">Ilex paraguariensis</name>
    <name type="common">yerba mate</name>
    <dbReference type="NCBI Taxonomy" id="185542"/>
    <lineage>
        <taxon>Eukaryota</taxon>
        <taxon>Viridiplantae</taxon>
        <taxon>Streptophyta</taxon>
        <taxon>Embryophyta</taxon>
        <taxon>Tracheophyta</taxon>
        <taxon>Spermatophyta</taxon>
        <taxon>Magnoliopsida</taxon>
        <taxon>eudicotyledons</taxon>
        <taxon>Gunneridae</taxon>
        <taxon>Pentapetalae</taxon>
        <taxon>asterids</taxon>
        <taxon>campanulids</taxon>
        <taxon>Aquifoliales</taxon>
        <taxon>Aquifoliaceae</taxon>
        <taxon>Ilex</taxon>
    </lineage>
</organism>
<evidence type="ECO:0000256" key="2">
    <source>
        <dbReference type="RuleBase" id="RU003690"/>
    </source>
</evidence>
<keyword evidence="4" id="KW-1185">Reference proteome</keyword>
<dbReference type="PANTHER" id="PTHR10353">
    <property type="entry name" value="GLYCOSYL HYDROLASE"/>
    <property type="match status" value="1"/>
</dbReference>
<evidence type="ECO:0000256" key="1">
    <source>
        <dbReference type="ARBA" id="ARBA00010838"/>
    </source>
</evidence>
<evidence type="ECO:0000313" key="4">
    <source>
        <dbReference type="Proteomes" id="UP001642360"/>
    </source>
</evidence>
<dbReference type="SUPFAM" id="SSF51445">
    <property type="entry name" value="(Trans)glycosidases"/>
    <property type="match status" value="1"/>
</dbReference>
<dbReference type="PANTHER" id="PTHR10353:SF175">
    <property type="entry name" value="BETA-GLUCOSIDASE 18-LIKE ISOFORM X1"/>
    <property type="match status" value="1"/>
</dbReference>
<comment type="caution">
    <text evidence="3">The sequence shown here is derived from an EMBL/GenBank/DDBJ whole genome shotgun (WGS) entry which is preliminary data.</text>
</comment>
<protein>
    <recommendedName>
        <fullName evidence="5">Beta-glucosidase</fullName>
    </recommendedName>
</protein>
<dbReference type="Gene3D" id="3.20.20.80">
    <property type="entry name" value="Glycosidases"/>
    <property type="match status" value="1"/>
</dbReference>
<name>A0ABC8TVW1_9AQUA</name>
<comment type="similarity">
    <text evidence="1 2">Belongs to the glycosyl hydrolase 1 family.</text>
</comment>
<gene>
    <name evidence="3" type="ORF">ILEXP_LOCUS43367</name>
</gene>
<dbReference type="InterPro" id="IPR001360">
    <property type="entry name" value="Glyco_hydro_1"/>
</dbReference>
<proteinExistence type="inferred from homology"/>